<dbReference type="Gene3D" id="1.10.8.60">
    <property type="match status" value="1"/>
</dbReference>
<evidence type="ECO:0000259" key="9">
    <source>
        <dbReference type="Pfam" id="PF25812"/>
    </source>
</evidence>
<gene>
    <name evidence="10" type="ORF">G7K_5793-t1</name>
</gene>
<accession>A0A0E9NQJ8</accession>
<comment type="caution">
    <text evidence="10">The sequence shown here is derived from an EMBL/GenBank/DDBJ whole genome shotgun (WGS) entry which is preliminary data.</text>
</comment>
<evidence type="ECO:0000256" key="2">
    <source>
        <dbReference type="ARBA" id="ARBA00006168"/>
    </source>
</evidence>
<dbReference type="OrthoDB" id="10265971at2759"/>
<dbReference type="EMBL" id="BACD03000051">
    <property type="protein sequence ID" value="GAO51700.1"/>
    <property type="molecule type" value="Genomic_DNA"/>
</dbReference>
<comment type="similarity">
    <text evidence="2">Belongs to the rad17/RAD24 family.</text>
</comment>
<protein>
    <recommendedName>
        <fullName evidence="9">Checkpoint protein RAD24-like helical bundle domain-containing protein</fullName>
    </recommendedName>
</protein>
<feature type="compositionally biased region" description="Polar residues" evidence="8">
    <location>
        <begin position="96"/>
        <end position="118"/>
    </location>
</feature>
<dbReference type="InterPro" id="IPR057927">
    <property type="entry name" value="RAD24-like_helical"/>
</dbReference>
<organism evidence="10 11">
    <name type="scientific">Saitoella complicata (strain BCRC 22490 / CBS 7301 / JCM 7358 / NBRC 10748 / NRRL Y-17804)</name>
    <dbReference type="NCBI Taxonomy" id="698492"/>
    <lineage>
        <taxon>Eukaryota</taxon>
        <taxon>Fungi</taxon>
        <taxon>Dikarya</taxon>
        <taxon>Ascomycota</taxon>
        <taxon>Taphrinomycotina</taxon>
        <taxon>Taphrinomycotina incertae sedis</taxon>
        <taxon>Saitoella</taxon>
    </lineage>
</organism>
<comment type="subcellular location">
    <subcellularLocation>
        <location evidence="1">Nucleus</location>
    </subcellularLocation>
</comment>
<evidence type="ECO:0000313" key="10">
    <source>
        <dbReference type="EMBL" id="GAO51700.1"/>
    </source>
</evidence>
<dbReference type="GO" id="GO:0000077">
    <property type="term" value="P:DNA damage checkpoint signaling"/>
    <property type="evidence" value="ECO:0007669"/>
    <property type="project" value="TreeGrafter"/>
</dbReference>
<reference evidence="10 11" key="2">
    <citation type="journal article" date="2014" name="J. Gen. Appl. Microbiol.">
        <title>The early diverging ascomycetous budding yeast Saitoella complicata has three histone deacetylases belonging to the Clr6, Hos2, and Rpd3 lineages.</title>
        <authorList>
            <person name="Nishida H."/>
            <person name="Matsumoto T."/>
            <person name="Kondo S."/>
            <person name="Hamamoto M."/>
            <person name="Yoshikawa H."/>
        </authorList>
    </citation>
    <scope>NUCLEOTIDE SEQUENCE [LARGE SCALE GENOMIC DNA]</scope>
    <source>
        <strain evidence="10 11">NRRL Y-17804</strain>
    </source>
</reference>
<dbReference type="InterPro" id="IPR047854">
    <property type="entry name" value="RFC_lid"/>
</dbReference>
<feature type="domain" description="Checkpoint protein RAD24-like helical bundle" evidence="9">
    <location>
        <begin position="454"/>
        <end position="603"/>
    </location>
</feature>
<dbReference type="GO" id="GO:0033314">
    <property type="term" value="P:mitotic DNA replication checkpoint signaling"/>
    <property type="evidence" value="ECO:0007669"/>
    <property type="project" value="TreeGrafter"/>
</dbReference>
<evidence type="ECO:0000313" key="11">
    <source>
        <dbReference type="Proteomes" id="UP000033140"/>
    </source>
</evidence>
<reference evidence="10 11" key="1">
    <citation type="journal article" date="2011" name="J. Gen. Appl. Microbiol.">
        <title>Draft genome sequencing of the enigmatic yeast Saitoella complicata.</title>
        <authorList>
            <person name="Nishida H."/>
            <person name="Hamamoto M."/>
            <person name="Sugiyama J."/>
        </authorList>
    </citation>
    <scope>NUCLEOTIDE SEQUENCE [LARGE SCALE GENOMIC DNA]</scope>
    <source>
        <strain evidence="10 11">NRRL Y-17804</strain>
    </source>
</reference>
<dbReference type="Proteomes" id="UP000033140">
    <property type="component" value="Unassembled WGS sequence"/>
</dbReference>
<evidence type="ECO:0000256" key="3">
    <source>
        <dbReference type="ARBA" id="ARBA00022741"/>
    </source>
</evidence>
<dbReference type="OMA" id="ECDALMD"/>
<dbReference type="InterPro" id="IPR027417">
    <property type="entry name" value="P-loop_NTPase"/>
</dbReference>
<dbReference type="CDD" id="cd18140">
    <property type="entry name" value="HLD_clamp_RFC"/>
    <property type="match status" value="1"/>
</dbReference>
<reference evidence="10 11" key="3">
    <citation type="journal article" date="2015" name="Genome Announc.">
        <title>Draft Genome Sequence of the Archiascomycetous Yeast Saitoella complicata.</title>
        <authorList>
            <person name="Yamauchi K."/>
            <person name="Kondo S."/>
            <person name="Hamamoto M."/>
            <person name="Takahashi Y."/>
            <person name="Ogura Y."/>
            <person name="Hayashi T."/>
            <person name="Nishida H."/>
        </authorList>
    </citation>
    <scope>NUCLEOTIDE SEQUENCE [LARGE SCALE GENOMIC DNA]</scope>
    <source>
        <strain evidence="10 11">NRRL Y-17804</strain>
    </source>
</reference>
<evidence type="ECO:0000256" key="1">
    <source>
        <dbReference type="ARBA" id="ARBA00004123"/>
    </source>
</evidence>
<evidence type="ECO:0000256" key="5">
    <source>
        <dbReference type="ARBA" id="ARBA00022840"/>
    </source>
</evidence>
<evidence type="ECO:0000256" key="6">
    <source>
        <dbReference type="ARBA" id="ARBA00023242"/>
    </source>
</evidence>
<evidence type="ECO:0000256" key="7">
    <source>
        <dbReference type="ARBA" id="ARBA00023306"/>
    </source>
</evidence>
<dbReference type="STRING" id="698492.A0A0E9NQJ8"/>
<evidence type="ECO:0000256" key="8">
    <source>
        <dbReference type="SAM" id="MobiDB-lite"/>
    </source>
</evidence>
<dbReference type="GO" id="GO:0003689">
    <property type="term" value="F:DNA clamp loader activity"/>
    <property type="evidence" value="ECO:0007669"/>
    <property type="project" value="TreeGrafter"/>
</dbReference>
<feature type="compositionally biased region" description="Acidic residues" evidence="8">
    <location>
        <begin position="81"/>
        <end position="93"/>
    </location>
</feature>
<feature type="region of interest" description="Disordered" evidence="8">
    <location>
        <begin position="1"/>
        <end position="118"/>
    </location>
</feature>
<name>A0A0E9NQJ8_SAICN</name>
<dbReference type="AlphaFoldDB" id="A0A0E9NQJ8"/>
<evidence type="ECO:0000256" key="4">
    <source>
        <dbReference type="ARBA" id="ARBA00022763"/>
    </source>
</evidence>
<dbReference type="Pfam" id="PF25812">
    <property type="entry name" value="RAD24_helical"/>
    <property type="match status" value="1"/>
</dbReference>
<feature type="compositionally biased region" description="Basic residues" evidence="8">
    <location>
        <begin position="59"/>
        <end position="69"/>
    </location>
</feature>
<dbReference type="GO" id="GO:0003682">
    <property type="term" value="F:chromatin binding"/>
    <property type="evidence" value="ECO:0007669"/>
    <property type="project" value="TreeGrafter"/>
</dbReference>
<dbReference type="RefSeq" id="XP_019023444.1">
    <property type="nucleotide sequence ID" value="XM_019171241.1"/>
</dbReference>
<dbReference type="InterPro" id="IPR004582">
    <property type="entry name" value="Checkpoint_prot_Rad17_Rad24"/>
</dbReference>
<dbReference type="PANTHER" id="PTHR12172:SF0">
    <property type="entry name" value="CELL CYCLE CHECKPOINT PROTEIN RAD17"/>
    <property type="match status" value="1"/>
</dbReference>
<dbReference type="PANTHER" id="PTHR12172">
    <property type="entry name" value="CELL CYCLE CHECKPOINT PROTEIN RAD17"/>
    <property type="match status" value="1"/>
</dbReference>
<dbReference type="GO" id="GO:0005524">
    <property type="term" value="F:ATP binding"/>
    <property type="evidence" value="ECO:0007669"/>
    <property type="project" value="UniProtKB-KW"/>
</dbReference>
<keyword evidence="3" id="KW-0547">Nucleotide-binding</keyword>
<keyword evidence="11" id="KW-1185">Reference proteome</keyword>
<keyword evidence="6" id="KW-0539">Nucleus</keyword>
<keyword evidence="5" id="KW-0067">ATP-binding</keyword>
<dbReference type="Gene3D" id="3.40.50.300">
    <property type="entry name" value="P-loop containing nucleotide triphosphate hydrolases"/>
    <property type="match status" value="1"/>
</dbReference>
<proteinExistence type="inferred from homology"/>
<keyword evidence="4" id="KW-0227">DNA damage</keyword>
<dbReference type="SUPFAM" id="SSF52540">
    <property type="entry name" value="P-loop containing nucleoside triphosphate hydrolases"/>
    <property type="match status" value="1"/>
</dbReference>
<dbReference type="GO" id="GO:0005634">
    <property type="term" value="C:nucleus"/>
    <property type="evidence" value="ECO:0007669"/>
    <property type="project" value="UniProtKB-SubCell"/>
</dbReference>
<keyword evidence="7" id="KW-0131">Cell cycle</keyword>
<dbReference type="GO" id="GO:0006281">
    <property type="term" value="P:DNA repair"/>
    <property type="evidence" value="ECO:0007669"/>
    <property type="project" value="InterPro"/>
</dbReference>
<sequence length="732" mass="81008">MPPSKKRAIIISDSEEENNAASPPPAKKRAVKRPSASQPSPAPKTKKKASVTSSQPVSKAKKSTAKVKQKVQFEHSTLPGLDDDDIIDEEFDDLPPTQSTVSGSRSQPTFTAPSTSQRQLNVPWTQPISSKQASVTPVAADDRIWSEKYAPTASNTIAVHKKKVQDVRSWLEGVLSGCTRKRLLILTGPAGTGKTATVEVLAKEIGFETLEWRNPTNDGGVKDEIDHDSLSRKFSDFINRGDRYSSLEFAPSARPDNAFVTPPTSTPPDSISSADRPKVILIEDIPNTFTTATNSKRAFQEAISSYLLSPRQKYPMILIITETEPRGTEDTWSSRNDVMSARTLLTREILENRYVDVITFNPVAKTYILKALKIVLDKEGRRVALEIVEAIAESAAGDIRSALNSLQFLATHNSLNTSSIAGLKGAKRKRGEKTGLDALTAEQRRLIDTITSREAALGVFHAIGKVVYNKRIGDDAEDPPCPPREEWPGYPLPKHLLQYERRPSHVNPELLLQETSTESNMLLWAVHQNFPESCTDPDQLSDILDALSTADYFMPQTFQRKEAFTQETMAAMYGIGGVLMGLPTPVRRANASFRLNYPPVAKIRKEENEVRMLLEDLGGDYNEVVLREGRGTAGWASKEMMLDILPMQAKILRNRCPKNLRKLTTLGGGTWGMAIEANTVMLEEDIAQPSPEALGPNEKVEIEVGGRGDKIDRELARRLEEEMVLEDDDIED</sequence>
<dbReference type="Pfam" id="PF03215">
    <property type="entry name" value="Rad17"/>
    <property type="match status" value="1"/>
</dbReference>